<feature type="DNA-binding region" description="H-T-H motif" evidence="4">
    <location>
        <begin position="48"/>
        <end position="67"/>
    </location>
</feature>
<proteinExistence type="predicted"/>
<dbReference type="KEGG" id="geh:HYN69_17200"/>
<keyword evidence="3" id="KW-0804">Transcription</keyword>
<dbReference type="EMBL" id="CP028918">
    <property type="protein sequence ID" value="AWB50008.1"/>
    <property type="molecule type" value="Genomic_DNA"/>
</dbReference>
<dbReference type="SUPFAM" id="SSF46689">
    <property type="entry name" value="Homeodomain-like"/>
    <property type="match status" value="1"/>
</dbReference>
<dbReference type="InterPro" id="IPR001647">
    <property type="entry name" value="HTH_TetR"/>
</dbReference>
<evidence type="ECO:0000256" key="1">
    <source>
        <dbReference type="ARBA" id="ARBA00023015"/>
    </source>
</evidence>
<dbReference type="Gene3D" id="1.10.357.10">
    <property type="entry name" value="Tetracycline Repressor, domain 2"/>
    <property type="match status" value="1"/>
</dbReference>
<dbReference type="InterPro" id="IPR009057">
    <property type="entry name" value="Homeodomain-like_sf"/>
</dbReference>
<keyword evidence="2 4" id="KW-0238">DNA-binding</keyword>
<evidence type="ECO:0000313" key="7">
    <source>
        <dbReference type="EMBL" id="AWB50008.1"/>
    </source>
</evidence>
<keyword evidence="8" id="KW-1185">Reference proteome</keyword>
<feature type="region of interest" description="Disordered" evidence="5">
    <location>
        <begin position="1"/>
        <end position="25"/>
    </location>
</feature>
<evidence type="ECO:0000259" key="6">
    <source>
        <dbReference type="PROSITE" id="PS50977"/>
    </source>
</evidence>
<gene>
    <name evidence="7" type="ORF">HYN69_17200</name>
</gene>
<keyword evidence="1" id="KW-0805">Transcription regulation</keyword>
<reference evidence="7 8" key="1">
    <citation type="submission" date="2018-04" db="EMBL/GenBank/DDBJ databases">
        <title>Genome sequencing of Gemmobacter.</title>
        <authorList>
            <person name="Yi H."/>
            <person name="Baek M.-G."/>
        </authorList>
    </citation>
    <scope>NUCLEOTIDE SEQUENCE [LARGE SCALE GENOMIC DNA]</scope>
    <source>
        <strain evidence="7 8">HYN0069</strain>
    </source>
</reference>
<dbReference type="RefSeq" id="WP_108436820.1">
    <property type="nucleotide sequence ID" value="NZ_CP028918.1"/>
</dbReference>
<dbReference type="GO" id="GO:0000976">
    <property type="term" value="F:transcription cis-regulatory region binding"/>
    <property type="evidence" value="ECO:0007669"/>
    <property type="project" value="TreeGrafter"/>
</dbReference>
<feature type="compositionally biased region" description="Polar residues" evidence="5">
    <location>
        <begin position="1"/>
        <end position="17"/>
    </location>
</feature>
<dbReference type="PANTHER" id="PTHR30055:SF234">
    <property type="entry name" value="HTH-TYPE TRANSCRIPTIONAL REGULATOR BETI"/>
    <property type="match status" value="1"/>
</dbReference>
<accession>A0A2S0UQB1</accession>
<feature type="domain" description="HTH tetR-type" evidence="6">
    <location>
        <begin position="25"/>
        <end position="85"/>
    </location>
</feature>
<evidence type="ECO:0000256" key="5">
    <source>
        <dbReference type="SAM" id="MobiDB-lite"/>
    </source>
</evidence>
<evidence type="ECO:0000256" key="3">
    <source>
        <dbReference type="ARBA" id="ARBA00023163"/>
    </source>
</evidence>
<dbReference type="GO" id="GO:0003700">
    <property type="term" value="F:DNA-binding transcription factor activity"/>
    <property type="evidence" value="ECO:0007669"/>
    <property type="project" value="TreeGrafter"/>
</dbReference>
<evidence type="ECO:0000313" key="8">
    <source>
        <dbReference type="Proteomes" id="UP000244496"/>
    </source>
</evidence>
<protein>
    <submittedName>
        <fullName evidence="7">TetR/AcrR family transcriptional regulator</fullName>
    </submittedName>
</protein>
<evidence type="ECO:0000256" key="2">
    <source>
        <dbReference type="ARBA" id="ARBA00023125"/>
    </source>
</evidence>
<dbReference type="Pfam" id="PF00440">
    <property type="entry name" value="TetR_N"/>
    <property type="match status" value="1"/>
</dbReference>
<dbReference type="AlphaFoldDB" id="A0A2S0UQB1"/>
<organism evidence="7 8">
    <name type="scientific">Paragemmobacter aquarius</name>
    <dbReference type="NCBI Taxonomy" id="2169400"/>
    <lineage>
        <taxon>Bacteria</taxon>
        <taxon>Pseudomonadati</taxon>
        <taxon>Pseudomonadota</taxon>
        <taxon>Alphaproteobacteria</taxon>
        <taxon>Rhodobacterales</taxon>
        <taxon>Paracoccaceae</taxon>
        <taxon>Paragemmobacter</taxon>
    </lineage>
</organism>
<dbReference type="Proteomes" id="UP000244496">
    <property type="component" value="Chromosome"/>
</dbReference>
<sequence>MNERSFSTGTRMAQANISEPPVQPDHRSVEILDGVRRAFSEKGFDGASMQDLARSCGMSVGNFYRYFPSKAAIVAALILRDLAEMEQSFRAILASDDPLSGLRATVRFRVSEASCIGEGQLWAEITAAALRKAEISAVTTHMEHEIVGYLTAIFAKVKGIDPEAARDRYYPQAMLIIMLVKSASMHPAENSVTQTRLTDLLLRTIDRTIDDVAADDLKGRTYA</sequence>
<dbReference type="InterPro" id="IPR050109">
    <property type="entry name" value="HTH-type_TetR-like_transc_reg"/>
</dbReference>
<dbReference type="PROSITE" id="PS50977">
    <property type="entry name" value="HTH_TETR_2"/>
    <property type="match status" value="1"/>
</dbReference>
<dbReference type="PRINTS" id="PR00455">
    <property type="entry name" value="HTHTETR"/>
</dbReference>
<dbReference type="PANTHER" id="PTHR30055">
    <property type="entry name" value="HTH-TYPE TRANSCRIPTIONAL REGULATOR RUTR"/>
    <property type="match status" value="1"/>
</dbReference>
<name>A0A2S0UQB1_9RHOB</name>
<evidence type="ECO:0000256" key="4">
    <source>
        <dbReference type="PROSITE-ProRule" id="PRU00335"/>
    </source>
</evidence>